<comment type="caution">
    <text evidence="1">The sequence shown here is derived from an EMBL/GenBank/DDBJ whole genome shotgun (WGS) entry which is preliminary data.</text>
</comment>
<dbReference type="Proteomes" id="UP000800039">
    <property type="component" value="Unassembled WGS sequence"/>
</dbReference>
<evidence type="ECO:0000313" key="1">
    <source>
        <dbReference type="EMBL" id="KAF1845482.1"/>
    </source>
</evidence>
<dbReference type="GeneID" id="63849121"/>
<accession>A0A9P4L8M4</accession>
<reference evidence="1" key="1">
    <citation type="submission" date="2020-01" db="EMBL/GenBank/DDBJ databases">
        <authorList>
            <consortium name="DOE Joint Genome Institute"/>
            <person name="Haridas S."/>
            <person name="Albert R."/>
            <person name="Binder M."/>
            <person name="Bloem J."/>
            <person name="Labutti K."/>
            <person name="Salamov A."/>
            <person name="Andreopoulos B."/>
            <person name="Baker S.E."/>
            <person name="Barry K."/>
            <person name="Bills G."/>
            <person name="Bluhm B.H."/>
            <person name="Cannon C."/>
            <person name="Castanera R."/>
            <person name="Culley D.E."/>
            <person name="Daum C."/>
            <person name="Ezra D."/>
            <person name="Gonzalez J.B."/>
            <person name="Henrissat B."/>
            <person name="Kuo A."/>
            <person name="Liang C."/>
            <person name="Lipzen A."/>
            <person name="Lutzoni F."/>
            <person name="Magnuson J."/>
            <person name="Mondo S."/>
            <person name="Nolan M."/>
            <person name="Ohm R."/>
            <person name="Pangilinan J."/>
            <person name="Park H.-J."/>
            <person name="Ramirez L."/>
            <person name="Alfaro M."/>
            <person name="Sun H."/>
            <person name="Tritt A."/>
            <person name="Yoshinaga Y."/>
            <person name="Zwiers L.-H."/>
            <person name="Turgeon B.G."/>
            <person name="Goodwin S.B."/>
            <person name="Spatafora J.W."/>
            <person name="Crous P.W."/>
            <person name="Grigoriev I.V."/>
        </authorList>
    </citation>
    <scope>NUCLEOTIDE SEQUENCE</scope>
    <source>
        <strain evidence="1">CBS 394.84</strain>
    </source>
</reference>
<dbReference type="RefSeq" id="XP_040788045.1">
    <property type="nucleotide sequence ID" value="XM_040931869.1"/>
</dbReference>
<gene>
    <name evidence="1" type="ORF">K460DRAFT_355300</name>
</gene>
<keyword evidence="2" id="KW-1185">Reference proteome</keyword>
<sequence length="128" mass="14553">MAQPYNPTANASMANLEDTSSWIKAELRLSTPDKRATYLDHFHKEVLESSQIRETMILDNAGRIQKAKAKFEEAKRVLEKAEYDAASKLKEHDGKLHGLVQMRDMVEEVMRERGEVKGDAQMGAARTY</sequence>
<dbReference type="OrthoDB" id="10562583at2759"/>
<organism evidence="1 2">
    <name type="scientific">Cucurbitaria berberidis CBS 394.84</name>
    <dbReference type="NCBI Taxonomy" id="1168544"/>
    <lineage>
        <taxon>Eukaryota</taxon>
        <taxon>Fungi</taxon>
        <taxon>Dikarya</taxon>
        <taxon>Ascomycota</taxon>
        <taxon>Pezizomycotina</taxon>
        <taxon>Dothideomycetes</taxon>
        <taxon>Pleosporomycetidae</taxon>
        <taxon>Pleosporales</taxon>
        <taxon>Pleosporineae</taxon>
        <taxon>Cucurbitariaceae</taxon>
        <taxon>Cucurbitaria</taxon>
    </lineage>
</organism>
<dbReference type="AlphaFoldDB" id="A0A9P4L8M4"/>
<protein>
    <submittedName>
        <fullName evidence="1">Uncharacterized protein</fullName>
    </submittedName>
</protein>
<proteinExistence type="predicted"/>
<evidence type="ECO:0000313" key="2">
    <source>
        <dbReference type="Proteomes" id="UP000800039"/>
    </source>
</evidence>
<name>A0A9P4L8M4_9PLEO</name>
<dbReference type="EMBL" id="ML976616">
    <property type="protein sequence ID" value="KAF1845482.1"/>
    <property type="molecule type" value="Genomic_DNA"/>
</dbReference>